<dbReference type="Proteomes" id="UP001431775">
    <property type="component" value="Unassembled WGS sequence"/>
</dbReference>
<dbReference type="RefSeq" id="WP_281461686.1">
    <property type="nucleotide sequence ID" value="NZ_JASBAN010000001.1"/>
</dbReference>
<reference evidence="2" key="1">
    <citation type="submission" date="2023-05" db="EMBL/GenBank/DDBJ databases">
        <title>Whole genome sequence of Commensalibacter sp.</title>
        <authorList>
            <person name="Charoenyingcharoen P."/>
            <person name="Yukphan P."/>
        </authorList>
    </citation>
    <scope>NUCLEOTIDE SEQUENCE</scope>
    <source>
        <strain evidence="2">TBRC 10068</strain>
    </source>
</reference>
<keyword evidence="3" id="KW-1185">Reference proteome</keyword>
<keyword evidence="1" id="KW-1133">Transmembrane helix</keyword>
<comment type="caution">
    <text evidence="2">The sequence shown here is derived from an EMBL/GenBank/DDBJ whole genome shotgun (WGS) entry which is preliminary data.</text>
</comment>
<gene>
    <name evidence="2" type="ORF">QJV33_01675</name>
</gene>
<feature type="transmembrane region" description="Helical" evidence="1">
    <location>
        <begin position="53"/>
        <end position="74"/>
    </location>
</feature>
<keyword evidence="1" id="KW-0472">Membrane</keyword>
<evidence type="ECO:0000313" key="3">
    <source>
        <dbReference type="Proteomes" id="UP001431775"/>
    </source>
</evidence>
<evidence type="ECO:0008006" key="4">
    <source>
        <dbReference type="Google" id="ProtNLM"/>
    </source>
</evidence>
<proteinExistence type="predicted"/>
<keyword evidence="1" id="KW-0812">Transmembrane</keyword>
<dbReference type="EMBL" id="JASBAN010000001">
    <property type="protein sequence ID" value="MDI2112009.1"/>
    <property type="molecule type" value="Genomic_DNA"/>
</dbReference>
<name>A0ABT6Q531_9PROT</name>
<accession>A0ABT6Q531</accession>
<sequence>MYLIHRYLYGATVCSLVVWTIYLLTIDFFSIAFVPYQYKQLIHVPLPVSWLSFSYLALINMATLLIISGLTLIAQFKNIKIIPTPIYHLDGSEDKVEI</sequence>
<evidence type="ECO:0000313" key="2">
    <source>
        <dbReference type="EMBL" id="MDI2112009.1"/>
    </source>
</evidence>
<protein>
    <recommendedName>
        <fullName evidence="4">Dolichol phosphate-mannose biosynthesis regulatory protein</fullName>
    </recommendedName>
</protein>
<evidence type="ECO:0000256" key="1">
    <source>
        <dbReference type="SAM" id="Phobius"/>
    </source>
</evidence>
<organism evidence="2 3">
    <name type="scientific">Commensalibacter nepenthis</name>
    <dbReference type="NCBI Taxonomy" id="3043872"/>
    <lineage>
        <taxon>Bacteria</taxon>
        <taxon>Pseudomonadati</taxon>
        <taxon>Pseudomonadota</taxon>
        <taxon>Alphaproteobacteria</taxon>
        <taxon>Acetobacterales</taxon>
        <taxon>Acetobacteraceae</taxon>
    </lineage>
</organism>
<feature type="transmembrane region" description="Helical" evidence="1">
    <location>
        <begin position="7"/>
        <end position="33"/>
    </location>
</feature>